<dbReference type="Gene3D" id="2.60.40.1600">
    <property type="entry name" value="Smr-associated-like"/>
    <property type="match status" value="1"/>
</dbReference>
<dbReference type="Proteomes" id="UP000248745">
    <property type="component" value="Unassembled WGS sequence"/>
</dbReference>
<evidence type="ECO:0000313" key="2">
    <source>
        <dbReference type="EMBL" id="PZF71227.1"/>
    </source>
</evidence>
<dbReference type="EMBL" id="QKTW01000026">
    <property type="protein sequence ID" value="PZF71227.1"/>
    <property type="molecule type" value="Genomic_DNA"/>
</dbReference>
<dbReference type="AlphaFoldDB" id="A0A2W2B5B4"/>
<accession>A0A2W2B5B4</accession>
<comment type="caution">
    <text evidence="2">The sequence shown here is derived from an EMBL/GenBank/DDBJ whole genome shotgun (WGS) entry which is preliminary data.</text>
</comment>
<dbReference type="InterPro" id="IPR036781">
    <property type="entry name" value="Smr_assoc-like_sf"/>
</dbReference>
<organism evidence="2 3">
    <name type="scientific">Taibaiella soli</name>
    <dbReference type="NCBI Taxonomy" id="1649169"/>
    <lineage>
        <taxon>Bacteria</taxon>
        <taxon>Pseudomonadati</taxon>
        <taxon>Bacteroidota</taxon>
        <taxon>Chitinophagia</taxon>
        <taxon>Chitinophagales</taxon>
        <taxon>Chitinophagaceae</taxon>
        <taxon>Taibaiella</taxon>
    </lineage>
</organism>
<dbReference type="Gene3D" id="3.30.1370.110">
    <property type="match status" value="1"/>
</dbReference>
<dbReference type="RefSeq" id="WP_111000695.1">
    <property type="nucleotide sequence ID" value="NZ_QKTW01000026.1"/>
</dbReference>
<protein>
    <recommendedName>
        <fullName evidence="1">Smr domain-containing protein</fullName>
    </recommendedName>
</protein>
<reference evidence="2 3" key="1">
    <citation type="submission" date="2018-06" db="EMBL/GenBank/DDBJ databases">
        <title>Mucibacter soli gen. nov., sp. nov., a new member of the family Chitinophagaceae producing mucin.</title>
        <authorList>
            <person name="Kim M.-K."/>
            <person name="Park S."/>
            <person name="Kim T.-S."/>
            <person name="Joung Y."/>
            <person name="Han J.-H."/>
            <person name="Kim S.B."/>
        </authorList>
    </citation>
    <scope>NUCLEOTIDE SEQUENCE [LARGE SCALE GENOMIC DNA]</scope>
    <source>
        <strain evidence="2 3">R1-15</strain>
    </source>
</reference>
<feature type="domain" description="Smr" evidence="1">
    <location>
        <begin position="275"/>
        <end position="339"/>
    </location>
</feature>
<proteinExistence type="predicted"/>
<dbReference type="Pfam" id="PF01713">
    <property type="entry name" value="Smr"/>
    <property type="match status" value="1"/>
</dbReference>
<evidence type="ECO:0000259" key="1">
    <source>
        <dbReference type="Pfam" id="PF01713"/>
    </source>
</evidence>
<dbReference type="SUPFAM" id="SSF158949">
    <property type="entry name" value="Smr-associated domain-like"/>
    <property type="match status" value="1"/>
</dbReference>
<gene>
    <name evidence="2" type="ORF">DN068_19840</name>
</gene>
<sequence length="341" mass="39614">MKFSIGDKIILKRTGEEGNITAYLNDKMLEVTVDGVTFPVYEDEVDHPYLKWFTEKNKEQKKKKAAPEQLPVEQPNKRPERLAKGFYLSMLPVYKMDLMEEVVDHLKVYLLNETPISVHYVYDVKVGERSVFKHQGQLHAFGHLYLHNISFESMNDQPRFNWELIAMENPGQFASLEGQLRIKPVKLFEQISKLQMNNEPSFSYLLAEDFLPVAKENSKQPEPEKKFIPAPIPKDKIIRSFHQLELPRYEVDLHVEELMIDTKGLTNTEILQLQLDELSKALALAVAHRQDQMIVIHGLGKGILRDAIHKILKAMPEVARYNNEWQGRYGFGATEIFFKYD</sequence>
<keyword evidence="3" id="KW-1185">Reference proteome</keyword>
<name>A0A2W2B5B4_9BACT</name>
<dbReference type="OrthoDB" id="1524810at2"/>
<dbReference type="InterPro" id="IPR002625">
    <property type="entry name" value="Smr_dom"/>
</dbReference>
<evidence type="ECO:0000313" key="3">
    <source>
        <dbReference type="Proteomes" id="UP000248745"/>
    </source>
</evidence>
<dbReference type="InterPro" id="IPR036063">
    <property type="entry name" value="Smr_dom_sf"/>
</dbReference>